<dbReference type="SUPFAM" id="SSF55729">
    <property type="entry name" value="Acyl-CoA N-acyltransferases (Nat)"/>
    <property type="match status" value="1"/>
</dbReference>
<dbReference type="Pfam" id="PF00583">
    <property type="entry name" value="Acetyltransf_1"/>
    <property type="match status" value="1"/>
</dbReference>
<dbReference type="Proteomes" id="UP000184357">
    <property type="component" value="Unassembled WGS sequence"/>
</dbReference>
<dbReference type="RefSeq" id="WP_073310227.1">
    <property type="nucleotide sequence ID" value="NZ_FQWV01000007.1"/>
</dbReference>
<organism evidence="2 3">
    <name type="scientific">Halobaculum gomorrense</name>
    <dbReference type="NCBI Taxonomy" id="43928"/>
    <lineage>
        <taxon>Archaea</taxon>
        <taxon>Methanobacteriati</taxon>
        <taxon>Methanobacteriota</taxon>
        <taxon>Stenosarchaea group</taxon>
        <taxon>Halobacteria</taxon>
        <taxon>Halobacteriales</taxon>
        <taxon>Haloferacaceae</taxon>
        <taxon>Halobaculum</taxon>
    </lineage>
</organism>
<dbReference type="InterPro" id="IPR000182">
    <property type="entry name" value="GNAT_dom"/>
</dbReference>
<sequence length="243" mass="27420">MEIAERPTFESEVSKRIYEYVERHGTANRHIVQQTVSAPAEEFERELDRLESRGYLDEDGGTLRVALDVGAVEEYGSANTTFTIRPARQDDFEGLVAAIRAVTDEETYVVAETIAEQLLYEDTVTRHNSVESRVFFVAAVDGDLVGWTHLDLPQVSRVRETAQQTVGVVPEHRRSGIGGKLLRRGLDWAEANGFRKVYNSVPVTNAAALEFLDDHGWETEAIRRDHYTIDGEHVDEAMMTYAF</sequence>
<dbReference type="PANTHER" id="PTHR43072:SF52">
    <property type="entry name" value="GCN5-RELATED N-ACETYLTRANSFERASE"/>
    <property type="match status" value="1"/>
</dbReference>
<dbReference type="GO" id="GO:0005840">
    <property type="term" value="C:ribosome"/>
    <property type="evidence" value="ECO:0007669"/>
    <property type="project" value="UniProtKB-KW"/>
</dbReference>
<keyword evidence="2" id="KW-0687">Ribonucleoprotein</keyword>
<gene>
    <name evidence="2" type="ORF">SAMN05443636_2586</name>
</gene>
<dbReference type="CDD" id="cd04301">
    <property type="entry name" value="NAT_SF"/>
    <property type="match status" value="1"/>
</dbReference>
<dbReference type="OrthoDB" id="55684at2157"/>
<dbReference type="AlphaFoldDB" id="A0A1M5SZL1"/>
<protein>
    <submittedName>
        <fullName evidence="2">Ribosomal protein S18 acetylase RimI</fullName>
    </submittedName>
</protein>
<keyword evidence="3" id="KW-1185">Reference proteome</keyword>
<dbReference type="Gene3D" id="3.40.630.30">
    <property type="match status" value="1"/>
</dbReference>
<proteinExistence type="predicted"/>
<feature type="domain" description="N-acetyltransferase" evidence="1">
    <location>
        <begin position="82"/>
        <end position="241"/>
    </location>
</feature>
<dbReference type="EMBL" id="FQWV01000007">
    <property type="protein sequence ID" value="SHH43905.1"/>
    <property type="molecule type" value="Genomic_DNA"/>
</dbReference>
<keyword evidence="2" id="KW-0689">Ribosomal protein</keyword>
<reference evidence="2 3" key="1">
    <citation type="submission" date="2016-11" db="EMBL/GenBank/DDBJ databases">
        <authorList>
            <person name="Jaros S."/>
            <person name="Januszkiewicz K."/>
            <person name="Wedrychowicz H."/>
        </authorList>
    </citation>
    <scope>NUCLEOTIDE SEQUENCE [LARGE SCALE GENOMIC DNA]</scope>
    <source>
        <strain evidence="2 3">DSM 9297</strain>
    </source>
</reference>
<name>A0A1M5SZL1_9EURY</name>
<evidence type="ECO:0000313" key="2">
    <source>
        <dbReference type="EMBL" id="SHH43905.1"/>
    </source>
</evidence>
<evidence type="ECO:0000313" key="3">
    <source>
        <dbReference type="Proteomes" id="UP000184357"/>
    </source>
</evidence>
<accession>A0A1M5SZL1</accession>
<dbReference type="InterPro" id="IPR016181">
    <property type="entry name" value="Acyl_CoA_acyltransferase"/>
</dbReference>
<dbReference type="STRING" id="43928.SAMN05443636_2586"/>
<dbReference type="PANTHER" id="PTHR43072">
    <property type="entry name" value="N-ACETYLTRANSFERASE"/>
    <property type="match status" value="1"/>
</dbReference>
<dbReference type="GO" id="GO:0016747">
    <property type="term" value="F:acyltransferase activity, transferring groups other than amino-acyl groups"/>
    <property type="evidence" value="ECO:0007669"/>
    <property type="project" value="InterPro"/>
</dbReference>
<dbReference type="PROSITE" id="PS51186">
    <property type="entry name" value="GNAT"/>
    <property type="match status" value="1"/>
</dbReference>
<evidence type="ECO:0000259" key="1">
    <source>
        <dbReference type="PROSITE" id="PS51186"/>
    </source>
</evidence>